<organism evidence="9">
    <name type="scientific">Melanopsichium pennsylvanicum 4</name>
    <dbReference type="NCBI Taxonomy" id="1398559"/>
    <lineage>
        <taxon>Eukaryota</taxon>
        <taxon>Fungi</taxon>
        <taxon>Dikarya</taxon>
        <taxon>Basidiomycota</taxon>
        <taxon>Ustilaginomycotina</taxon>
        <taxon>Ustilaginomycetes</taxon>
        <taxon>Ustilaginales</taxon>
        <taxon>Ustilaginaceae</taxon>
        <taxon>Melanopsichium</taxon>
    </lineage>
</organism>
<comment type="pathway">
    <text evidence="2">Glycolipid biosynthesis; glycosylphosphatidylinositol-anchor biosynthesis.</text>
</comment>
<feature type="transmembrane region" description="Helical" evidence="8">
    <location>
        <begin position="258"/>
        <end position="276"/>
    </location>
</feature>
<dbReference type="PANTHER" id="PTHR12982">
    <property type="entry name" value="PHOSPHATIDYLINOSITOL GLYCAN, CLASS C"/>
    <property type="match status" value="1"/>
</dbReference>
<proteinExistence type="inferred from homology"/>
<dbReference type="UniPathway" id="UPA00196"/>
<keyword evidence="7 8" id="KW-0472">Membrane</keyword>
<dbReference type="EMBL" id="HG529635">
    <property type="protein sequence ID" value="CDI55035.1"/>
    <property type="molecule type" value="Genomic_DNA"/>
</dbReference>
<dbReference type="GO" id="GO:0000506">
    <property type="term" value="C:glycosylphosphatidylinositol-N-acetylglucosaminyltransferase (GPI-GnT) complex"/>
    <property type="evidence" value="ECO:0007669"/>
    <property type="project" value="TreeGrafter"/>
</dbReference>
<evidence type="ECO:0000313" key="9">
    <source>
        <dbReference type="EMBL" id="CDI55035.1"/>
    </source>
</evidence>
<evidence type="ECO:0000256" key="7">
    <source>
        <dbReference type="ARBA" id="ARBA00023136"/>
    </source>
</evidence>
<keyword evidence="4" id="KW-0337">GPI-anchor biosynthesis</keyword>
<evidence type="ECO:0000256" key="1">
    <source>
        <dbReference type="ARBA" id="ARBA00004141"/>
    </source>
</evidence>
<feature type="transmembrane region" description="Helical" evidence="8">
    <location>
        <begin position="60"/>
        <end position="80"/>
    </location>
</feature>
<feature type="transmembrane region" description="Helical" evidence="8">
    <location>
        <begin position="296"/>
        <end position="320"/>
    </location>
</feature>
<keyword evidence="9" id="KW-0808">Transferase</keyword>
<comment type="subcellular location">
    <subcellularLocation>
        <location evidence="1">Membrane</location>
        <topology evidence="1">Multi-pass membrane protein</topology>
    </subcellularLocation>
</comment>
<evidence type="ECO:0000256" key="4">
    <source>
        <dbReference type="ARBA" id="ARBA00022502"/>
    </source>
</evidence>
<dbReference type="PIRSF" id="PIRSF016104">
    <property type="entry name" value="GPI2"/>
    <property type="match status" value="1"/>
</dbReference>
<evidence type="ECO:0000256" key="2">
    <source>
        <dbReference type="ARBA" id="ARBA00004687"/>
    </source>
</evidence>
<feature type="transmembrane region" description="Helical" evidence="8">
    <location>
        <begin position="86"/>
        <end position="106"/>
    </location>
</feature>
<keyword evidence="5 8" id="KW-0812">Transmembrane</keyword>
<accession>A0A077QY30</accession>
<sequence>MSNREKVSKAVEGVKFEKVLWRKQPFMDNFVPESFLSDLRTNQQVVLPTFVDLVMASLRISARFLSVILFALLFVHLHLATFDAEMLLVVILACFLVRSLLSRFSVQATNRGGEARDEGGGKGGRRKVIGAGLGKVVIGLVLLAVSPVLRTLTESTTSDSIWALSALLFFLHLALADYSGHKEGKKLTDTLSFNAAISASVVLASRLGSNQDTFTLLILAVLLFAPSSSSSSIRLSVNVATSTNSDKKQKFTHETMRDLVRFATLYTLTMTVGVGFKFVLEASREEKEEAEKGEMGWIWMALAYTNVVVTFVSMVCPWWIRMAQVWKMEISGPWDPAEPILSTFPLSHYSSHS</sequence>
<dbReference type="AlphaFoldDB" id="A0A077QY30"/>
<evidence type="ECO:0000256" key="5">
    <source>
        <dbReference type="ARBA" id="ARBA00022692"/>
    </source>
</evidence>
<keyword evidence="9" id="KW-0328">Glycosyltransferase</keyword>
<dbReference type="GO" id="GO:0006506">
    <property type="term" value="P:GPI anchor biosynthetic process"/>
    <property type="evidence" value="ECO:0007669"/>
    <property type="project" value="UniProtKB-UniPathway"/>
</dbReference>
<protein>
    <submittedName>
        <fullName evidence="9">Phosphatidylinositol n-acetylglucosaminyltransferase</fullName>
    </submittedName>
</protein>
<evidence type="ECO:0000256" key="3">
    <source>
        <dbReference type="ARBA" id="ARBA00008321"/>
    </source>
</evidence>
<feature type="transmembrane region" description="Helical" evidence="8">
    <location>
        <begin position="161"/>
        <end position="179"/>
    </location>
</feature>
<keyword evidence="6 8" id="KW-1133">Transmembrane helix</keyword>
<evidence type="ECO:0000256" key="8">
    <source>
        <dbReference type="SAM" id="Phobius"/>
    </source>
</evidence>
<comment type="similarity">
    <text evidence="3">Belongs to the PIGC family.</text>
</comment>
<evidence type="ECO:0000256" key="6">
    <source>
        <dbReference type="ARBA" id="ARBA00022989"/>
    </source>
</evidence>
<dbReference type="PANTHER" id="PTHR12982:SF0">
    <property type="entry name" value="PHOSPHATIDYLINOSITOL N-ACETYLGLUCOSAMINYLTRANSFERASE SUBUNIT C"/>
    <property type="match status" value="1"/>
</dbReference>
<dbReference type="Pfam" id="PF06432">
    <property type="entry name" value="GPI2"/>
    <property type="match status" value="1"/>
</dbReference>
<name>A0A077QY30_9BASI</name>
<dbReference type="GO" id="GO:0016757">
    <property type="term" value="F:glycosyltransferase activity"/>
    <property type="evidence" value="ECO:0007669"/>
    <property type="project" value="UniProtKB-KW"/>
</dbReference>
<dbReference type="InterPro" id="IPR009450">
    <property type="entry name" value="Plno_GlcNAc_GPI2"/>
</dbReference>
<feature type="transmembrane region" description="Helical" evidence="8">
    <location>
        <begin position="127"/>
        <end position="149"/>
    </location>
</feature>
<reference evidence="9" key="1">
    <citation type="journal article" date="2014" name="Genome Biol. Evol.">
        <title>Gene Loss Rather Than Gene Gain Is Associated with a Host Jump from Monocots to Dicots in the Smut Fungus Melanopsichium pennsylvanicum.</title>
        <authorList>
            <person name="Sharma R."/>
            <person name="Mishra B."/>
            <person name="Runge F."/>
            <person name="Thines M."/>
        </authorList>
    </citation>
    <scope>NUCLEOTIDE SEQUENCE</scope>
    <source>
        <strain evidence="9">4</strain>
    </source>
</reference>